<dbReference type="Gene3D" id="2.40.50.100">
    <property type="match status" value="1"/>
</dbReference>
<proteinExistence type="predicted"/>
<keyword evidence="5" id="KW-1185">Reference proteome</keyword>
<protein>
    <submittedName>
        <fullName evidence="4">Hemolysin D</fullName>
    </submittedName>
</protein>
<dbReference type="Proteomes" id="UP000646579">
    <property type="component" value="Unassembled WGS sequence"/>
</dbReference>
<dbReference type="PANTHER" id="PTHR30386">
    <property type="entry name" value="MEMBRANE FUSION SUBUNIT OF EMRAB-TOLC MULTIDRUG EFFLUX PUMP"/>
    <property type="match status" value="1"/>
</dbReference>
<keyword evidence="1" id="KW-0175">Coiled coil</keyword>
<dbReference type="InterPro" id="IPR050739">
    <property type="entry name" value="MFP"/>
</dbReference>
<dbReference type="SUPFAM" id="SSF111369">
    <property type="entry name" value="HlyD-like secretion proteins"/>
    <property type="match status" value="3"/>
</dbReference>
<dbReference type="Pfam" id="PF25917">
    <property type="entry name" value="BSH_RND"/>
    <property type="match status" value="1"/>
</dbReference>
<evidence type="ECO:0000259" key="3">
    <source>
        <dbReference type="Pfam" id="PF25917"/>
    </source>
</evidence>
<name>A0A918S5K4_9HYPH</name>
<feature type="domain" description="Multidrug resistance protein MdtA-like barrel-sandwich hybrid" evidence="3">
    <location>
        <begin position="5"/>
        <end position="170"/>
    </location>
</feature>
<dbReference type="InterPro" id="IPR058624">
    <property type="entry name" value="MdtA-like_HH"/>
</dbReference>
<accession>A0A918S5K4</accession>
<sequence length="301" mass="31750">MQEVFVEDNQAVTAGEPLFTLDPAPLELAVRQAEANLAQVAQTVDASVMSLTSVEAKVSQAQANLDSTTAATERTRTLFDRGLASQSQLDGALSQLTSAQANLDAATAELESARLKAGVSGANPQLMAAQVQLEQAQLNRSFATVVAPADGVITNLRLAVGQFVNAGTPALTFIESGSSWIVVDMRENQLANVDVGDEADVVFDGVPGRKFPARVQGVAWGIDPGRTAANGLPQNQSMARWFEPARTIPVHIELAEGQDWPHNVRVGSKASALVYAEGRSSPVALLAGALQTASAYFSYLY</sequence>
<reference evidence="4" key="1">
    <citation type="journal article" date="2014" name="Int. J. Syst. Evol. Microbiol.">
        <title>Complete genome sequence of Corynebacterium casei LMG S-19264T (=DSM 44701T), isolated from a smear-ripened cheese.</title>
        <authorList>
            <consortium name="US DOE Joint Genome Institute (JGI-PGF)"/>
            <person name="Walter F."/>
            <person name="Albersmeier A."/>
            <person name="Kalinowski J."/>
            <person name="Ruckert C."/>
        </authorList>
    </citation>
    <scope>NUCLEOTIDE SEQUENCE</scope>
    <source>
        <strain evidence="4">KCTC 32437</strain>
    </source>
</reference>
<evidence type="ECO:0000313" key="5">
    <source>
        <dbReference type="Proteomes" id="UP000646579"/>
    </source>
</evidence>
<feature type="domain" description="Multidrug resistance protein MdtA-like alpha-helical hairpin" evidence="2">
    <location>
        <begin position="51"/>
        <end position="115"/>
    </location>
</feature>
<organism evidence="4 5">
    <name type="scientific">Devosia pacifica</name>
    <dbReference type="NCBI Taxonomy" id="1335967"/>
    <lineage>
        <taxon>Bacteria</taxon>
        <taxon>Pseudomonadati</taxon>
        <taxon>Pseudomonadota</taxon>
        <taxon>Alphaproteobacteria</taxon>
        <taxon>Hyphomicrobiales</taxon>
        <taxon>Devosiaceae</taxon>
        <taxon>Devosia</taxon>
    </lineage>
</organism>
<dbReference type="InterPro" id="IPR058625">
    <property type="entry name" value="MdtA-like_BSH"/>
</dbReference>
<reference evidence="4" key="2">
    <citation type="submission" date="2020-09" db="EMBL/GenBank/DDBJ databases">
        <authorList>
            <person name="Sun Q."/>
            <person name="Kim S."/>
        </authorList>
    </citation>
    <scope>NUCLEOTIDE SEQUENCE</scope>
    <source>
        <strain evidence="4">KCTC 32437</strain>
    </source>
</reference>
<dbReference type="Pfam" id="PF25876">
    <property type="entry name" value="HH_MFP_RND"/>
    <property type="match status" value="1"/>
</dbReference>
<feature type="coiled-coil region" evidence="1">
    <location>
        <begin position="51"/>
        <end position="116"/>
    </location>
</feature>
<evidence type="ECO:0000256" key="1">
    <source>
        <dbReference type="SAM" id="Coils"/>
    </source>
</evidence>
<dbReference type="Gene3D" id="1.10.287.470">
    <property type="entry name" value="Helix hairpin bin"/>
    <property type="match status" value="1"/>
</dbReference>
<gene>
    <name evidence="4" type="ORF">GCM10007989_16440</name>
</gene>
<dbReference type="EMBL" id="BMZE01000002">
    <property type="protein sequence ID" value="GHA21816.1"/>
    <property type="molecule type" value="Genomic_DNA"/>
</dbReference>
<comment type="caution">
    <text evidence="4">The sequence shown here is derived from an EMBL/GenBank/DDBJ whole genome shotgun (WGS) entry which is preliminary data.</text>
</comment>
<evidence type="ECO:0000313" key="4">
    <source>
        <dbReference type="EMBL" id="GHA21816.1"/>
    </source>
</evidence>
<dbReference type="AlphaFoldDB" id="A0A918S5K4"/>
<dbReference type="Gene3D" id="2.40.30.170">
    <property type="match status" value="1"/>
</dbReference>
<evidence type="ECO:0000259" key="2">
    <source>
        <dbReference type="Pfam" id="PF25876"/>
    </source>
</evidence>